<dbReference type="PANTHER" id="PTHR10849">
    <property type="entry name" value="NADH DEHYDROGENASE UBIQUINONE IRON-SULFUR PROTEIN 8, MITOCHONDRIAL"/>
    <property type="match status" value="1"/>
</dbReference>
<dbReference type="GO" id="GO:0050136">
    <property type="term" value="F:NADH dehydrogenase (quinone) (non-electrogenic) activity"/>
    <property type="evidence" value="ECO:0007669"/>
    <property type="project" value="UniProtKB-UniRule"/>
</dbReference>
<feature type="binding site" evidence="12">
    <location>
        <position position="79"/>
    </location>
    <ligand>
        <name>[4Fe-4S] cluster</name>
        <dbReference type="ChEBI" id="CHEBI:49883"/>
        <label>1</label>
    </ligand>
</feature>
<dbReference type="OrthoDB" id="9778602at2"/>
<dbReference type="InterPro" id="IPR017900">
    <property type="entry name" value="4Fe4S_Fe_S_CS"/>
</dbReference>
<name>I3XUU9_SULBS</name>
<evidence type="ECO:0000259" key="13">
    <source>
        <dbReference type="PROSITE" id="PS51379"/>
    </source>
</evidence>
<keyword evidence="14" id="KW-0560">Oxidoreductase</keyword>
<evidence type="ECO:0000313" key="15">
    <source>
        <dbReference type="Proteomes" id="UP000006176"/>
    </source>
</evidence>
<keyword evidence="15" id="KW-1185">Reference proteome</keyword>
<keyword evidence="12" id="KW-0997">Cell inner membrane</keyword>
<evidence type="ECO:0000256" key="2">
    <source>
        <dbReference type="ARBA" id="ARBA00022485"/>
    </source>
</evidence>
<evidence type="ECO:0000256" key="1">
    <source>
        <dbReference type="ARBA" id="ARBA00022475"/>
    </source>
</evidence>
<dbReference type="InterPro" id="IPR010226">
    <property type="entry name" value="NADH_quinone_OxRdtase_chainI"/>
</dbReference>
<dbReference type="PANTHER" id="PTHR10849:SF24">
    <property type="entry name" value="NADH-QUINONE OXIDOREDUCTASE SUBUNIT I 2"/>
    <property type="match status" value="1"/>
</dbReference>
<feature type="binding site" evidence="12">
    <location>
        <position position="117"/>
    </location>
    <ligand>
        <name>[4Fe-4S] cluster</name>
        <dbReference type="ChEBI" id="CHEBI:49883"/>
        <label>2</label>
    </ligand>
</feature>
<dbReference type="GO" id="GO:0048038">
    <property type="term" value="F:quinone binding"/>
    <property type="evidence" value="ECO:0007669"/>
    <property type="project" value="UniProtKB-KW"/>
</dbReference>
<keyword evidence="7 12" id="KW-0408">Iron</keyword>
<dbReference type="Gene3D" id="3.30.70.3270">
    <property type="match status" value="1"/>
</dbReference>
<keyword evidence="5" id="KW-0677">Repeat</keyword>
<evidence type="ECO:0000256" key="6">
    <source>
        <dbReference type="ARBA" id="ARBA00022967"/>
    </source>
</evidence>
<proteinExistence type="inferred from homology"/>
<dbReference type="eggNOG" id="COG1143">
    <property type="taxonomic scope" value="Bacteria"/>
</dbReference>
<dbReference type="HAMAP" id="MF_01351">
    <property type="entry name" value="NDH1_NuoI"/>
    <property type="match status" value="1"/>
</dbReference>
<organism evidence="14 15">
    <name type="scientific">Sulfurospirillum barnesii (strain ATCC 700032 / DSM 10660 / SES-3)</name>
    <dbReference type="NCBI Taxonomy" id="760154"/>
    <lineage>
        <taxon>Bacteria</taxon>
        <taxon>Pseudomonadati</taxon>
        <taxon>Campylobacterota</taxon>
        <taxon>Epsilonproteobacteria</taxon>
        <taxon>Campylobacterales</taxon>
        <taxon>Sulfurospirillaceae</taxon>
        <taxon>Sulfurospirillum</taxon>
    </lineage>
</organism>
<evidence type="ECO:0000256" key="4">
    <source>
        <dbReference type="ARBA" id="ARBA00022723"/>
    </source>
</evidence>
<comment type="function">
    <text evidence="12">NDH-1 shuttles electrons from NADH, via FMN and iron-sulfur (Fe-S) centers, to quinones in the respiratory chain. The immediate electron acceptor for the enzyme in this species is believed to be ubiquinone. Couples the redox reaction to proton translocation (for every two electrons transferred, four hydrogen ions are translocated across the cytoplasmic membrane), and thus conserves the redox energy in a proton gradient.</text>
</comment>
<dbReference type="InterPro" id="IPR017896">
    <property type="entry name" value="4Fe4S_Fe-S-bd"/>
</dbReference>
<feature type="binding site" evidence="12">
    <location>
        <position position="123"/>
    </location>
    <ligand>
        <name>[4Fe-4S] cluster</name>
        <dbReference type="ChEBI" id="CHEBI:49883"/>
        <label>2</label>
    </ligand>
</feature>
<evidence type="ECO:0000256" key="9">
    <source>
        <dbReference type="ARBA" id="ARBA00023027"/>
    </source>
</evidence>
<feature type="binding site" evidence="12">
    <location>
        <position position="82"/>
    </location>
    <ligand>
        <name>[4Fe-4S] cluster</name>
        <dbReference type="ChEBI" id="CHEBI:49883"/>
        <label>1</label>
    </ligand>
</feature>
<dbReference type="KEGG" id="sba:Sulba_0405"/>
<evidence type="ECO:0000256" key="10">
    <source>
        <dbReference type="ARBA" id="ARBA00023075"/>
    </source>
</evidence>
<feature type="domain" description="4Fe-4S ferredoxin-type" evidence="13">
    <location>
        <begin position="66"/>
        <end position="96"/>
    </location>
</feature>
<keyword evidence="8 12" id="KW-0411">Iron-sulfur</keyword>
<dbReference type="PROSITE" id="PS51379">
    <property type="entry name" value="4FE4S_FER_2"/>
    <property type="match status" value="2"/>
</dbReference>
<evidence type="ECO:0000256" key="5">
    <source>
        <dbReference type="ARBA" id="ARBA00022737"/>
    </source>
</evidence>
<dbReference type="EMBL" id="CP003333">
    <property type="protein sequence ID" value="AFL67723.1"/>
    <property type="molecule type" value="Genomic_DNA"/>
</dbReference>
<comment type="similarity">
    <text evidence="12">Belongs to the complex I 23 kDa subunit family.</text>
</comment>
<keyword evidence="4 12" id="KW-0479">Metal-binding</keyword>
<feature type="domain" description="4Fe-4S ferredoxin-type" evidence="13">
    <location>
        <begin position="108"/>
        <end position="137"/>
    </location>
</feature>
<dbReference type="PROSITE" id="PS00198">
    <property type="entry name" value="4FE4S_FER_1"/>
    <property type="match status" value="1"/>
</dbReference>
<dbReference type="RefSeq" id="WP_014768603.1">
    <property type="nucleotide sequence ID" value="NC_018002.1"/>
</dbReference>
<feature type="binding site" evidence="12">
    <location>
        <position position="76"/>
    </location>
    <ligand>
        <name>[4Fe-4S] cluster</name>
        <dbReference type="ChEBI" id="CHEBI:49883"/>
        <label>1</label>
    </ligand>
</feature>
<feature type="binding site" evidence="12">
    <location>
        <position position="127"/>
    </location>
    <ligand>
        <name>[4Fe-4S] cluster</name>
        <dbReference type="ChEBI" id="CHEBI:49883"/>
        <label>1</label>
    </ligand>
</feature>
<dbReference type="STRING" id="760154.Sulba_0405"/>
<keyword evidence="2 12" id="KW-0004">4Fe-4S</keyword>
<dbReference type="AlphaFoldDB" id="I3XUU9"/>
<evidence type="ECO:0000256" key="11">
    <source>
        <dbReference type="ARBA" id="ARBA00023136"/>
    </source>
</evidence>
<accession>I3XUU9</accession>
<comment type="catalytic activity">
    <reaction evidence="12">
        <text>a quinone + NADH + 5 H(+)(in) = a quinol + NAD(+) + 4 H(+)(out)</text>
        <dbReference type="Rhea" id="RHEA:57888"/>
        <dbReference type="ChEBI" id="CHEBI:15378"/>
        <dbReference type="ChEBI" id="CHEBI:24646"/>
        <dbReference type="ChEBI" id="CHEBI:57540"/>
        <dbReference type="ChEBI" id="CHEBI:57945"/>
        <dbReference type="ChEBI" id="CHEBI:132124"/>
    </reaction>
</comment>
<keyword evidence="10 12" id="KW-0830">Ubiquinone</keyword>
<gene>
    <name evidence="12" type="primary">nuoI</name>
    <name evidence="14" type="ordered locus">Sulba_0405</name>
</gene>
<dbReference type="HOGENOM" id="CLU_067218_4_3_7"/>
<protein>
    <recommendedName>
        <fullName evidence="12">NADH-quinone oxidoreductase subunit I</fullName>
        <ecNumber evidence="12">7.1.1.-</ecNumber>
    </recommendedName>
    <alternativeName>
        <fullName evidence="12">NADH dehydrogenase I subunit I</fullName>
    </alternativeName>
    <alternativeName>
        <fullName evidence="12">NDH-1 subunit I</fullName>
    </alternativeName>
</protein>
<comment type="subunit">
    <text evidence="12">NDH-1 is composed of 14 different subunits. Subunits NuoA, H, J, K, L, M, N constitute the membrane sector of the complex.</text>
</comment>
<evidence type="ECO:0000256" key="12">
    <source>
        <dbReference type="HAMAP-Rule" id="MF_01351"/>
    </source>
</evidence>
<comment type="cofactor">
    <cofactor evidence="12">
        <name>[4Fe-4S] cluster</name>
        <dbReference type="ChEBI" id="CHEBI:49883"/>
    </cofactor>
    <text evidence="12">Binds 2 [4Fe-4S] clusters per subunit.</text>
</comment>
<evidence type="ECO:0000313" key="14">
    <source>
        <dbReference type="EMBL" id="AFL67723.1"/>
    </source>
</evidence>
<dbReference type="PATRIC" id="fig|760154.4.peg.402"/>
<evidence type="ECO:0000256" key="8">
    <source>
        <dbReference type="ARBA" id="ARBA00023014"/>
    </source>
</evidence>
<dbReference type="SUPFAM" id="SSF54862">
    <property type="entry name" value="4Fe-4S ferredoxins"/>
    <property type="match status" value="1"/>
</dbReference>
<feature type="binding site" evidence="12">
    <location>
        <position position="120"/>
    </location>
    <ligand>
        <name>[4Fe-4S] cluster</name>
        <dbReference type="ChEBI" id="CHEBI:49883"/>
        <label>2</label>
    </ligand>
</feature>
<keyword evidence="1 12" id="KW-1003">Cell membrane</keyword>
<dbReference type="GO" id="GO:0005506">
    <property type="term" value="F:iron ion binding"/>
    <property type="evidence" value="ECO:0007669"/>
    <property type="project" value="UniProtKB-UniRule"/>
</dbReference>
<keyword evidence="9 12" id="KW-0520">NAD</keyword>
<keyword evidence="3 12" id="KW-0874">Quinone</keyword>
<comment type="subcellular location">
    <subcellularLocation>
        <location evidence="12">Cell inner membrane</location>
        <topology evidence="12">Peripheral membrane protein</topology>
    </subcellularLocation>
</comment>
<reference evidence="14 15" key="1">
    <citation type="submission" date="2012-06" db="EMBL/GenBank/DDBJ databases">
        <title>Complete sequence of Sulfurospirillum barnesii SES-3.</title>
        <authorList>
            <consortium name="US DOE Joint Genome Institute"/>
            <person name="Lucas S."/>
            <person name="Han J."/>
            <person name="Lapidus A."/>
            <person name="Cheng J.-F."/>
            <person name="Goodwin L."/>
            <person name="Pitluck S."/>
            <person name="Peters L."/>
            <person name="Ovchinnikova G."/>
            <person name="Lu M."/>
            <person name="Detter J.C."/>
            <person name="Han C."/>
            <person name="Tapia R."/>
            <person name="Land M."/>
            <person name="Hauser L."/>
            <person name="Kyrpides N."/>
            <person name="Ivanova N."/>
            <person name="Pagani I."/>
            <person name="Stolz J."/>
            <person name="Arkin A."/>
            <person name="Dehal P."/>
            <person name="Oremland R."/>
            <person name="Saltikov C."/>
            <person name="Basu P."/>
            <person name="Hollibaugh J."/>
            <person name="Newman D."/>
            <person name="Stolyar S."/>
            <person name="Hazen T."/>
            <person name="Woyke T."/>
        </authorList>
    </citation>
    <scope>NUCLEOTIDE SEQUENCE [LARGE SCALE GENOMIC DNA]</scope>
    <source>
        <strain evidence="15">ATCC 700032 / DSM 10660 / SES-3</strain>
    </source>
</reference>
<dbReference type="Pfam" id="PF12838">
    <property type="entry name" value="Fer4_7"/>
    <property type="match status" value="1"/>
</dbReference>
<evidence type="ECO:0000256" key="3">
    <source>
        <dbReference type="ARBA" id="ARBA00022719"/>
    </source>
</evidence>
<evidence type="ECO:0000256" key="7">
    <source>
        <dbReference type="ARBA" id="ARBA00023004"/>
    </source>
</evidence>
<dbReference type="GO" id="GO:0005886">
    <property type="term" value="C:plasma membrane"/>
    <property type="evidence" value="ECO:0007669"/>
    <property type="project" value="UniProtKB-SubCell"/>
</dbReference>
<feature type="binding site" evidence="12">
    <location>
        <position position="86"/>
    </location>
    <ligand>
        <name>[4Fe-4S] cluster</name>
        <dbReference type="ChEBI" id="CHEBI:49883"/>
        <label>2</label>
    </ligand>
</feature>
<keyword evidence="11 12" id="KW-0472">Membrane</keyword>
<keyword evidence="6 12" id="KW-1278">Translocase</keyword>
<dbReference type="EC" id="7.1.1.-" evidence="12"/>
<dbReference type="GO" id="GO:0051539">
    <property type="term" value="F:4 iron, 4 sulfur cluster binding"/>
    <property type="evidence" value="ECO:0007669"/>
    <property type="project" value="UniProtKB-KW"/>
</dbReference>
<sequence>MGIKIVKREGNSFKEKLYIPAIFGGMKTTLRHFLTNLSDTSKVKTFSYPEEQPRDITSRYRGVHRLTKREDESIRCVACFMCATACPAECIFIEAKERDDGVDEKMPEVFTIDLLECVFCGGCVEACPCDAIRMDTGIFSFVAKAREDFMLTKEKLLSHEPKKESE</sequence>
<dbReference type="Proteomes" id="UP000006176">
    <property type="component" value="Chromosome"/>
</dbReference>